<evidence type="ECO:0000313" key="2">
    <source>
        <dbReference type="Proteomes" id="UP001199355"/>
    </source>
</evidence>
<reference evidence="1 2" key="1">
    <citation type="submission" date="2021-10" db="EMBL/GenBank/DDBJ databases">
        <title>Anaerobic single-cell dispensing facilitates the cultivation of human gut bacteria.</title>
        <authorList>
            <person name="Afrizal A."/>
        </authorList>
    </citation>
    <scope>NUCLEOTIDE SEQUENCE [LARGE SCALE GENOMIC DNA]</scope>
    <source>
        <strain evidence="1 2">CLA-AA-H244</strain>
    </source>
</reference>
<proteinExistence type="predicted"/>
<dbReference type="PANTHER" id="PTHR21485:SF6">
    <property type="entry name" value="N-ACYLNEURAMINATE CYTIDYLYLTRANSFERASE-RELATED"/>
    <property type="match status" value="1"/>
</dbReference>
<dbReference type="GO" id="GO:0008781">
    <property type="term" value="F:N-acylneuraminate cytidylyltransferase activity"/>
    <property type="evidence" value="ECO:0007669"/>
    <property type="project" value="TreeGrafter"/>
</dbReference>
<dbReference type="EMBL" id="JAJEQF010000003">
    <property type="protein sequence ID" value="MCC2166560.1"/>
    <property type="molecule type" value="Genomic_DNA"/>
</dbReference>
<dbReference type="EC" id="2.7.7.81" evidence="1"/>
<sequence length="229" mass="25553">MSALAIITARGGSKRIPRKNIRPFLGKPILLYSIEAALQAGIFDEVMVSTDDPEIAELAKGAGASVPFLRSAQTANDYASTDDVIREVLECYRAAGREFDTFCCIYPTAPFITPKKLCTAMELLKNAESVMPVTTFPYPVLRSLAVDENGHIGYKWPQYATARSQDLETLYHDCGQFYACRTEAFFREGTTDTPGMVPLVLPELEVQDIDTEEDWAIAEVKYQKMMEKK</sequence>
<dbReference type="Gene3D" id="3.90.550.10">
    <property type="entry name" value="Spore Coat Polysaccharide Biosynthesis Protein SpsA, Chain A"/>
    <property type="match status" value="1"/>
</dbReference>
<comment type="caution">
    <text evidence="1">The sequence shown here is derived from an EMBL/GenBank/DDBJ whole genome shotgun (WGS) entry which is preliminary data.</text>
</comment>
<gene>
    <name evidence="1" type="primary">pseF</name>
    <name evidence="1" type="ORF">LKD45_02400</name>
</gene>
<dbReference type="Proteomes" id="UP001199355">
    <property type="component" value="Unassembled WGS sequence"/>
</dbReference>
<evidence type="ECO:0000313" key="1">
    <source>
        <dbReference type="EMBL" id="MCC2166560.1"/>
    </source>
</evidence>
<dbReference type="InterPro" id="IPR020039">
    <property type="entry name" value="PseF"/>
</dbReference>
<organism evidence="1 2">
    <name type="scientific">Gallintestinimicrobium propionicum</name>
    <dbReference type="NCBI Taxonomy" id="2981770"/>
    <lineage>
        <taxon>Bacteria</taxon>
        <taxon>Bacillati</taxon>
        <taxon>Bacillota</taxon>
        <taxon>Clostridia</taxon>
        <taxon>Lachnospirales</taxon>
        <taxon>Lachnospiraceae</taxon>
        <taxon>Gallintestinimicrobium</taxon>
    </lineage>
</organism>
<name>A0AAE3DJT9_9FIRM</name>
<dbReference type="RefSeq" id="WP_118495813.1">
    <property type="nucleotide sequence ID" value="NZ_JAJEQF010000003.1"/>
</dbReference>
<dbReference type="AlphaFoldDB" id="A0AAE3DJT9"/>
<dbReference type="InterPro" id="IPR003329">
    <property type="entry name" value="Cytidylyl_trans"/>
</dbReference>
<dbReference type="NCBIfam" id="TIGR03584">
    <property type="entry name" value="PseF"/>
    <property type="match status" value="1"/>
</dbReference>
<dbReference type="PANTHER" id="PTHR21485">
    <property type="entry name" value="HAD SUPERFAMILY MEMBERS CMAS AND KDSC"/>
    <property type="match status" value="1"/>
</dbReference>
<dbReference type="Pfam" id="PF02348">
    <property type="entry name" value="CTP_transf_3"/>
    <property type="match status" value="1"/>
</dbReference>
<keyword evidence="2" id="KW-1185">Reference proteome</keyword>
<protein>
    <submittedName>
        <fullName evidence="1">Pseudaminic acid cytidylyltransferase</fullName>
        <ecNumber evidence="1">2.7.7.81</ecNumber>
    </submittedName>
</protein>
<dbReference type="InterPro" id="IPR050793">
    <property type="entry name" value="CMP-NeuNAc_synthase"/>
</dbReference>
<accession>A0AAE3DJT9</accession>
<dbReference type="InterPro" id="IPR029044">
    <property type="entry name" value="Nucleotide-diphossugar_trans"/>
</dbReference>
<dbReference type="SUPFAM" id="SSF53448">
    <property type="entry name" value="Nucleotide-diphospho-sugar transferases"/>
    <property type="match status" value="1"/>
</dbReference>
<keyword evidence="1" id="KW-0808">Transferase</keyword>
<keyword evidence="1" id="KW-0548">Nucleotidyltransferase</keyword>
<dbReference type="CDD" id="cd02513">
    <property type="entry name" value="CMP-NeuAc_Synthase"/>
    <property type="match status" value="1"/>
</dbReference>